<dbReference type="InterPro" id="IPR016185">
    <property type="entry name" value="PreATP-grasp_dom_sf"/>
</dbReference>
<keyword evidence="9" id="KW-1185">Reference proteome</keyword>
<dbReference type="Pfam" id="PF00289">
    <property type="entry name" value="Biotin_carb_N"/>
    <property type="match status" value="1"/>
</dbReference>
<dbReference type="SUPFAM" id="SSF52440">
    <property type="entry name" value="PreATP-grasp domain"/>
    <property type="match status" value="1"/>
</dbReference>
<protein>
    <submittedName>
        <fullName evidence="8">2-oxoglutarate carboxylase</fullName>
        <ecNumber evidence="8">6.3.4.14</ecNumber>
    </submittedName>
</protein>
<dbReference type="STRING" id="1193502.SHALO_2302"/>
<dbReference type="AlphaFoldDB" id="A0A1D7TM30"/>
<dbReference type="EMBL" id="CP017111">
    <property type="protein sequence ID" value="AOO66062.1"/>
    <property type="molecule type" value="Genomic_DNA"/>
</dbReference>
<reference evidence="9" key="1">
    <citation type="submission" date="2016-08" db="EMBL/GenBank/DDBJ databases">
        <title>Complete genome sequence of the organohalide-respiring Epsilonproteobacterium Sulfurospirillum halorespirans.</title>
        <authorList>
            <person name="Goris T."/>
            <person name="Zimmermann J."/>
            <person name="Schenz B."/>
            <person name="Lemos M."/>
            <person name="Hackermueller J."/>
            <person name="Diekert G."/>
        </authorList>
    </citation>
    <scope>NUCLEOTIDE SEQUENCE [LARGE SCALE GENOMIC DNA]</scope>
    <source>
        <strain>DSM 13726</strain>
        <strain evidence="9">PCE-M2</strain>
    </source>
</reference>
<keyword evidence="3 5" id="KW-0067">ATP-binding</keyword>
<dbReference type="KEGG" id="shal:SHALO_2302"/>
<dbReference type="InterPro" id="IPR005482">
    <property type="entry name" value="Biotin_COase_C"/>
</dbReference>
<dbReference type="InterPro" id="IPR011054">
    <property type="entry name" value="Rudment_hybrid_motif"/>
</dbReference>
<dbReference type="Proteomes" id="UP000094609">
    <property type="component" value="Chromosome"/>
</dbReference>
<dbReference type="PROSITE" id="PS00866">
    <property type="entry name" value="CPSASE_1"/>
    <property type="match status" value="1"/>
</dbReference>
<dbReference type="InterPro" id="IPR051602">
    <property type="entry name" value="ACC_Biotin_Carboxylase"/>
</dbReference>
<evidence type="ECO:0000259" key="7">
    <source>
        <dbReference type="PROSITE" id="PS50979"/>
    </source>
</evidence>
<dbReference type="GO" id="GO:0004075">
    <property type="term" value="F:biotin carboxylase activity"/>
    <property type="evidence" value="ECO:0007669"/>
    <property type="project" value="UniProtKB-EC"/>
</dbReference>
<evidence type="ECO:0000256" key="4">
    <source>
        <dbReference type="ARBA" id="ARBA00023267"/>
    </source>
</evidence>
<evidence type="ECO:0000313" key="8">
    <source>
        <dbReference type="EMBL" id="AOO66062.1"/>
    </source>
</evidence>
<dbReference type="InterPro" id="IPR011761">
    <property type="entry name" value="ATP-grasp"/>
</dbReference>
<dbReference type="PROSITE" id="PS50975">
    <property type="entry name" value="ATP_GRASP"/>
    <property type="match status" value="1"/>
</dbReference>
<dbReference type="Pfam" id="PF02786">
    <property type="entry name" value="CPSase_L_D2"/>
    <property type="match status" value="1"/>
</dbReference>
<name>A0A1D7TM30_9BACT</name>
<gene>
    <name evidence="8" type="ORF">SHALO_2302</name>
</gene>
<dbReference type="SUPFAM" id="SSF51246">
    <property type="entry name" value="Rudiment single hybrid motif"/>
    <property type="match status" value="1"/>
</dbReference>
<evidence type="ECO:0000259" key="6">
    <source>
        <dbReference type="PROSITE" id="PS50975"/>
    </source>
</evidence>
<organism evidence="8 9">
    <name type="scientific">Sulfurospirillum halorespirans DSM 13726</name>
    <dbReference type="NCBI Taxonomy" id="1193502"/>
    <lineage>
        <taxon>Bacteria</taxon>
        <taxon>Pseudomonadati</taxon>
        <taxon>Campylobacterota</taxon>
        <taxon>Epsilonproteobacteria</taxon>
        <taxon>Campylobacterales</taxon>
        <taxon>Sulfurospirillaceae</taxon>
        <taxon>Sulfurospirillum</taxon>
    </lineage>
</organism>
<dbReference type="PROSITE" id="PS00867">
    <property type="entry name" value="CPSASE_2"/>
    <property type="match status" value="1"/>
</dbReference>
<dbReference type="GO" id="GO:0046872">
    <property type="term" value="F:metal ion binding"/>
    <property type="evidence" value="ECO:0007669"/>
    <property type="project" value="InterPro"/>
</dbReference>
<keyword evidence="1 8" id="KW-0436">Ligase</keyword>
<dbReference type="RefSeq" id="WP_069478662.1">
    <property type="nucleotide sequence ID" value="NZ_CP017111.1"/>
</dbReference>
<keyword evidence="2 5" id="KW-0547">Nucleotide-binding</keyword>
<dbReference type="Gene3D" id="3.30.470.20">
    <property type="entry name" value="ATP-grasp fold, B domain"/>
    <property type="match status" value="1"/>
</dbReference>
<dbReference type="SUPFAM" id="SSF56059">
    <property type="entry name" value="Glutathione synthetase ATP-binding domain-like"/>
    <property type="match status" value="1"/>
</dbReference>
<evidence type="ECO:0000256" key="1">
    <source>
        <dbReference type="ARBA" id="ARBA00022598"/>
    </source>
</evidence>
<dbReference type="InterPro" id="IPR005481">
    <property type="entry name" value="BC-like_N"/>
</dbReference>
<evidence type="ECO:0000313" key="9">
    <source>
        <dbReference type="Proteomes" id="UP000094609"/>
    </source>
</evidence>
<proteinExistence type="predicted"/>
<dbReference type="PANTHER" id="PTHR48095">
    <property type="entry name" value="PYRUVATE CARBOXYLASE SUBUNIT A"/>
    <property type="match status" value="1"/>
</dbReference>
<dbReference type="FunFam" id="3.40.50.20:FF:000010">
    <property type="entry name" value="Propionyl-CoA carboxylase subunit alpha"/>
    <property type="match status" value="1"/>
</dbReference>
<evidence type="ECO:0000256" key="2">
    <source>
        <dbReference type="ARBA" id="ARBA00022741"/>
    </source>
</evidence>
<sequence>MDARKITKVLIANRGEIALRIIRACKELEIKSVCVFSTIDANGVWVRKADESYLLKGDPIQAYLDYKNIVALAIEVGADAIHPGYGFLSENADFAQYCIDHDIAFIGPKPDHIALFGDKMASKIAMKAVGVPVLGGTDQPILEMDAAIRVAREIGFPVIIKAAFGGGGKGMRIVKKEEEFIPMFEAATKEAERFFGRGDAFIEKYVQNPRHIEVQVMADKFGNVIHLGERDCSIQRRHQKVVEIAPSPRLNPKVRNELLRASKKAMFKLGYESVGTVEYLVDEDDNFFFIEMNTRVQVEHTITEAITGIDIVQSMIRIAEGEPLPTMQEDIKFRGYAIECRINAEDPKNGFIPSSGRITTYLSPGGPGVRLDAIGFKDYVVPTNYDSMIGKLIVVGIDWDGVVRKARRALDEFIISGIPTNIPLHRQIMRDEDFKNGIFNTTYLDKKLPTFTLDAIHDIEEDEIKHEHIAAIVAALKNQGL</sequence>
<dbReference type="FunFam" id="3.30.1490.20:FF:000003">
    <property type="entry name" value="acetyl-CoA carboxylase isoform X1"/>
    <property type="match status" value="1"/>
</dbReference>
<dbReference type="PATRIC" id="fig|1193502.14.peg.2331"/>
<dbReference type="NCBIfam" id="NF006367">
    <property type="entry name" value="PRK08591.1"/>
    <property type="match status" value="1"/>
</dbReference>
<dbReference type="InterPro" id="IPR005479">
    <property type="entry name" value="CPAse_ATP-bd"/>
</dbReference>
<evidence type="ECO:0000256" key="3">
    <source>
        <dbReference type="ARBA" id="ARBA00022840"/>
    </source>
</evidence>
<dbReference type="InterPro" id="IPR011764">
    <property type="entry name" value="Biotin_carboxylation_dom"/>
</dbReference>
<evidence type="ECO:0000256" key="5">
    <source>
        <dbReference type="PROSITE-ProRule" id="PRU00409"/>
    </source>
</evidence>
<feature type="domain" description="ATP-grasp" evidence="6">
    <location>
        <begin position="123"/>
        <end position="320"/>
    </location>
</feature>
<dbReference type="SMART" id="SM00878">
    <property type="entry name" value="Biotin_carb_C"/>
    <property type="match status" value="1"/>
</dbReference>
<dbReference type="EC" id="6.3.4.14" evidence="8"/>
<accession>A0A1D7TM30</accession>
<dbReference type="PROSITE" id="PS50979">
    <property type="entry name" value="BC"/>
    <property type="match status" value="1"/>
</dbReference>
<feature type="domain" description="Biotin carboxylation" evidence="7">
    <location>
        <begin position="5"/>
        <end position="449"/>
    </location>
</feature>
<dbReference type="PANTHER" id="PTHR48095:SF1">
    <property type="entry name" value="BIOTIN CARBOXYLASE"/>
    <property type="match status" value="1"/>
</dbReference>
<dbReference type="Pfam" id="PF02785">
    <property type="entry name" value="Biotin_carb_C"/>
    <property type="match status" value="1"/>
</dbReference>
<dbReference type="GO" id="GO:0005524">
    <property type="term" value="F:ATP binding"/>
    <property type="evidence" value="ECO:0007669"/>
    <property type="project" value="UniProtKB-UniRule"/>
</dbReference>
<keyword evidence="4" id="KW-0092">Biotin</keyword>